<evidence type="ECO:0000313" key="3">
    <source>
        <dbReference type="Proteomes" id="UP000740557"/>
    </source>
</evidence>
<name>A0A955EBY0_UNCKA</name>
<reference evidence="2" key="1">
    <citation type="submission" date="2020-04" db="EMBL/GenBank/DDBJ databases">
        <authorList>
            <person name="Zhang T."/>
        </authorList>
    </citation>
    <scope>NUCLEOTIDE SEQUENCE</scope>
    <source>
        <strain evidence="2">HKST-UBA79</strain>
    </source>
</reference>
<feature type="transmembrane region" description="Helical" evidence="1">
    <location>
        <begin position="12"/>
        <end position="32"/>
    </location>
</feature>
<dbReference type="EMBL" id="JAGQNX010000128">
    <property type="protein sequence ID" value="MCA9308646.1"/>
    <property type="molecule type" value="Genomic_DNA"/>
</dbReference>
<dbReference type="Proteomes" id="UP000740557">
    <property type="component" value="Unassembled WGS sequence"/>
</dbReference>
<feature type="transmembrane region" description="Helical" evidence="1">
    <location>
        <begin position="82"/>
        <end position="100"/>
    </location>
</feature>
<proteinExistence type="predicted"/>
<keyword evidence="1" id="KW-0812">Transmembrane</keyword>
<dbReference type="AlphaFoldDB" id="A0A955EBY0"/>
<sequence>MFNILKLKPAYYFAAFIVLHIVLLNINAAEWGDSYRILRASREIKSAYSYPDDEKRPPLYSLLLATWPEGVIASAWSIDPVLWGRVIMFFVSLTSFYVFYKLMMYIDIISSESIKNLALILFMLNPV</sequence>
<feature type="non-terminal residue" evidence="2">
    <location>
        <position position="127"/>
    </location>
</feature>
<organism evidence="2 3">
    <name type="scientific">candidate division WWE3 bacterium</name>
    <dbReference type="NCBI Taxonomy" id="2053526"/>
    <lineage>
        <taxon>Bacteria</taxon>
        <taxon>Katanobacteria</taxon>
    </lineage>
</organism>
<keyword evidence="1" id="KW-1133">Transmembrane helix</keyword>
<gene>
    <name evidence="2" type="ORF">KC980_03985</name>
</gene>
<accession>A0A955EBY0</accession>
<keyword evidence="1" id="KW-0472">Membrane</keyword>
<evidence type="ECO:0000256" key="1">
    <source>
        <dbReference type="SAM" id="Phobius"/>
    </source>
</evidence>
<comment type="caution">
    <text evidence="2">The sequence shown here is derived from an EMBL/GenBank/DDBJ whole genome shotgun (WGS) entry which is preliminary data.</text>
</comment>
<reference evidence="2" key="2">
    <citation type="journal article" date="2021" name="Microbiome">
        <title>Successional dynamics and alternative stable states in a saline activated sludge microbial community over 9 years.</title>
        <authorList>
            <person name="Wang Y."/>
            <person name="Ye J."/>
            <person name="Ju F."/>
            <person name="Liu L."/>
            <person name="Boyd J.A."/>
            <person name="Deng Y."/>
            <person name="Parks D.H."/>
            <person name="Jiang X."/>
            <person name="Yin X."/>
            <person name="Woodcroft B.J."/>
            <person name="Tyson G.W."/>
            <person name="Hugenholtz P."/>
            <person name="Polz M.F."/>
            <person name="Zhang T."/>
        </authorList>
    </citation>
    <scope>NUCLEOTIDE SEQUENCE</scope>
    <source>
        <strain evidence="2">HKST-UBA79</strain>
    </source>
</reference>
<protein>
    <submittedName>
        <fullName evidence="2">Uncharacterized protein</fullName>
    </submittedName>
</protein>
<evidence type="ECO:0000313" key="2">
    <source>
        <dbReference type="EMBL" id="MCA9308646.1"/>
    </source>
</evidence>